<accession>A0A6A4AW67</accession>
<dbReference type="EMBL" id="QXGE01007198">
    <property type="protein sequence ID" value="KAE9263806.1"/>
    <property type="molecule type" value="Genomic_DNA"/>
</dbReference>
<organism evidence="2 3">
    <name type="scientific">Phytophthora fragariae</name>
    <dbReference type="NCBI Taxonomy" id="53985"/>
    <lineage>
        <taxon>Eukaryota</taxon>
        <taxon>Sar</taxon>
        <taxon>Stramenopiles</taxon>
        <taxon>Oomycota</taxon>
        <taxon>Peronosporomycetes</taxon>
        <taxon>Peronosporales</taxon>
        <taxon>Peronosporaceae</taxon>
        <taxon>Phytophthora</taxon>
    </lineage>
</organism>
<gene>
    <name evidence="2" type="ORF">PF001_g31535</name>
</gene>
<feature type="compositionally biased region" description="Low complexity" evidence="1">
    <location>
        <begin position="15"/>
        <end position="24"/>
    </location>
</feature>
<evidence type="ECO:0008006" key="4">
    <source>
        <dbReference type="Google" id="ProtNLM"/>
    </source>
</evidence>
<proteinExistence type="predicted"/>
<reference evidence="2 3" key="1">
    <citation type="submission" date="2018-08" db="EMBL/GenBank/DDBJ databases">
        <title>Genomic investigation of the strawberry pathogen Phytophthora fragariae indicates pathogenicity is determined by transcriptional variation in three key races.</title>
        <authorList>
            <person name="Adams T.M."/>
            <person name="Armitage A.D."/>
            <person name="Sobczyk M.K."/>
            <person name="Bates H.J."/>
            <person name="Dunwell J.M."/>
            <person name="Nellist C.F."/>
            <person name="Harrison R.J."/>
        </authorList>
    </citation>
    <scope>NUCLEOTIDE SEQUENCE [LARGE SCALE GENOMIC DNA]</scope>
    <source>
        <strain evidence="2 3">A4</strain>
    </source>
</reference>
<dbReference type="Gene3D" id="4.10.60.10">
    <property type="entry name" value="Zinc finger, CCHC-type"/>
    <property type="match status" value="1"/>
</dbReference>
<comment type="caution">
    <text evidence="2">The sequence shown here is derived from an EMBL/GenBank/DDBJ whole genome shotgun (WGS) entry which is preliminary data.</text>
</comment>
<name>A0A6A4AW67_9STRA</name>
<feature type="region of interest" description="Disordered" evidence="1">
    <location>
        <begin position="1"/>
        <end position="56"/>
    </location>
</feature>
<sequence>MVVAGLGREETVGGKAASSKAKLARALEVKSEGGKQSPDNQGAGWQNPVGGYGGGYGGGQGGGYGGGYAGGQGGGYAGGQGGGYGGGQAGDRGGGRGNSNGGGFGGRGVGGGQGVGRGRGGGGGRGGLENYGPPDTRPIAQRKAETSCRYCGTKGHWWRECAQRIADLPATDNQQAVNAAVGASAAAAQPATATATAAGNGQRQ</sequence>
<feature type="region of interest" description="Disordered" evidence="1">
    <location>
        <begin position="184"/>
        <end position="204"/>
    </location>
</feature>
<evidence type="ECO:0000256" key="1">
    <source>
        <dbReference type="SAM" id="MobiDB-lite"/>
    </source>
</evidence>
<dbReference type="AlphaFoldDB" id="A0A6A4AW67"/>
<feature type="compositionally biased region" description="Gly residues" evidence="1">
    <location>
        <begin position="87"/>
        <end position="129"/>
    </location>
</feature>
<evidence type="ECO:0000313" key="2">
    <source>
        <dbReference type="EMBL" id="KAE9263806.1"/>
    </source>
</evidence>
<dbReference type="Proteomes" id="UP000437068">
    <property type="component" value="Unassembled WGS sequence"/>
</dbReference>
<evidence type="ECO:0000313" key="3">
    <source>
        <dbReference type="Proteomes" id="UP000437068"/>
    </source>
</evidence>
<feature type="region of interest" description="Disordered" evidence="1">
    <location>
        <begin position="87"/>
        <end position="144"/>
    </location>
</feature>
<protein>
    <recommendedName>
        <fullName evidence="4">CCHC-type domain-containing protein</fullName>
    </recommendedName>
</protein>